<accession>A0A6J2XFA2</accession>
<evidence type="ECO:0000313" key="5">
    <source>
        <dbReference type="RefSeq" id="XP_030749806.1"/>
    </source>
</evidence>
<feature type="domain" description="Sulfotransferase" evidence="3">
    <location>
        <begin position="47"/>
        <end position="313"/>
    </location>
</feature>
<evidence type="ECO:0000256" key="2">
    <source>
        <dbReference type="ARBA" id="ARBA00022679"/>
    </source>
</evidence>
<dbReference type="InterPro" id="IPR000863">
    <property type="entry name" value="Sulfotransferase_dom"/>
</dbReference>
<keyword evidence="2" id="KW-0808">Transferase</keyword>
<sequence>MVTIPKECLHEMDDILGKWSCEIGGTYMPKTYLTIQNKINNWKVSNEDVWIISFPKTGTTWTQEMVWLILNDLNYKGARKNLLKRSPQIEATALVRYPHIKFFKPFIPQAITDSLKYVKNLKHPACIKSHLPWNLLPEAIQKDVQRPKIIYISRNPKDTCVSYYYFSKLIKDFDGTLDEFCNLFLRGKINYAPYWDHVLPFWKRRNEENILFLKYEELKQDLPGVIDRVAIFLGKNLSQEQIYTLADHLSFDNMKNNTAVNYDWLVKLSSKYKADKNSSFMRTGKVGDYKNVMSEEMIERFDKWTKEHTKGTGLDF</sequence>
<dbReference type="InterPro" id="IPR027417">
    <property type="entry name" value="P-loop_NTPase"/>
</dbReference>
<dbReference type="OrthoDB" id="205623at2759"/>
<dbReference type="AlphaFoldDB" id="A0A6J2XFA2"/>
<dbReference type="InParanoid" id="A0A6J2XFA2"/>
<dbReference type="Pfam" id="PF00685">
    <property type="entry name" value="Sulfotransfer_1"/>
    <property type="match status" value="1"/>
</dbReference>
<dbReference type="SUPFAM" id="SSF52540">
    <property type="entry name" value="P-loop containing nucleoside triphosphate hydrolases"/>
    <property type="match status" value="1"/>
</dbReference>
<dbReference type="GO" id="GO:0008146">
    <property type="term" value="F:sulfotransferase activity"/>
    <property type="evidence" value="ECO:0007669"/>
    <property type="project" value="InterPro"/>
</dbReference>
<organism evidence="4 5">
    <name type="scientific">Sitophilus oryzae</name>
    <name type="common">Rice weevil</name>
    <name type="synonym">Curculio oryzae</name>
    <dbReference type="NCBI Taxonomy" id="7048"/>
    <lineage>
        <taxon>Eukaryota</taxon>
        <taxon>Metazoa</taxon>
        <taxon>Ecdysozoa</taxon>
        <taxon>Arthropoda</taxon>
        <taxon>Hexapoda</taxon>
        <taxon>Insecta</taxon>
        <taxon>Pterygota</taxon>
        <taxon>Neoptera</taxon>
        <taxon>Endopterygota</taxon>
        <taxon>Coleoptera</taxon>
        <taxon>Polyphaga</taxon>
        <taxon>Cucujiformia</taxon>
        <taxon>Curculionidae</taxon>
        <taxon>Dryophthorinae</taxon>
        <taxon>Sitophilus</taxon>
    </lineage>
</organism>
<dbReference type="Proteomes" id="UP000504635">
    <property type="component" value="Unplaced"/>
</dbReference>
<evidence type="ECO:0000259" key="3">
    <source>
        <dbReference type="Pfam" id="PF00685"/>
    </source>
</evidence>
<dbReference type="RefSeq" id="XP_030749806.1">
    <property type="nucleotide sequence ID" value="XM_030893946.1"/>
</dbReference>
<reference evidence="5" key="1">
    <citation type="submission" date="2025-08" db="UniProtKB">
        <authorList>
            <consortium name="RefSeq"/>
        </authorList>
    </citation>
    <scope>IDENTIFICATION</scope>
    <source>
        <tissue evidence="5">Gonads</tissue>
    </source>
</reference>
<evidence type="ECO:0000313" key="4">
    <source>
        <dbReference type="Proteomes" id="UP000504635"/>
    </source>
</evidence>
<evidence type="ECO:0000256" key="1">
    <source>
        <dbReference type="ARBA" id="ARBA00005771"/>
    </source>
</evidence>
<dbReference type="GeneID" id="115877677"/>
<dbReference type="KEGG" id="soy:115877677"/>
<dbReference type="Gene3D" id="3.40.50.300">
    <property type="entry name" value="P-loop containing nucleotide triphosphate hydrolases"/>
    <property type="match status" value="1"/>
</dbReference>
<protein>
    <submittedName>
        <fullName evidence="5">Sulfotransferase family cytosolic 1B member 1-like</fullName>
    </submittedName>
</protein>
<name>A0A6J2XFA2_SITOR</name>
<proteinExistence type="inferred from homology"/>
<gene>
    <name evidence="5" type="primary">LOC115877677</name>
</gene>
<dbReference type="FunCoup" id="A0A6J2XFA2">
    <property type="interactions" value="14"/>
</dbReference>
<dbReference type="PANTHER" id="PTHR11783">
    <property type="entry name" value="SULFOTRANSFERASE SULT"/>
    <property type="match status" value="1"/>
</dbReference>
<keyword evidence="4" id="KW-1185">Reference proteome</keyword>
<comment type="similarity">
    <text evidence="1">Belongs to the sulfotransferase 1 family.</text>
</comment>